<protein>
    <submittedName>
        <fullName evidence="2">Uncharacterized protein</fullName>
    </submittedName>
</protein>
<evidence type="ECO:0000313" key="3">
    <source>
        <dbReference type="Proteomes" id="UP000829196"/>
    </source>
</evidence>
<comment type="caution">
    <text evidence="2">The sequence shown here is derived from an EMBL/GenBank/DDBJ whole genome shotgun (WGS) entry which is preliminary data.</text>
</comment>
<reference evidence="2" key="1">
    <citation type="journal article" date="2022" name="Front. Genet.">
        <title>Chromosome-Scale Assembly of the Dendrobium nobile Genome Provides Insights Into the Molecular Mechanism of the Biosynthesis of the Medicinal Active Ingredient of Dendrobium.</title>
        <authorList>
            <person name="Xu Q."/>
            <person name="Niu S.-C."/>
            <person name="Li K.-L."/>
            <person name="Zheng P.-J."/>
            <person name="Zhang X.-J."/>
            <person name="Jia Y."/>
            <person name="Liu Y."/>
            <person name="Niu Y.-X."/>
            <person name="Yu L.-H."/>
            <person name="Chen D.-F."/>
            <person name="Zhang G.-Q."/>
        </authorList>
    </citation>
    <scope>NUCLEOTIDE SEQUENCE</scope>
    <source>
        <tissue evidence="2">Leaf</tissue>
    </source>
</reference>
<keyword evidence="3" id="KW-1185">Reference proteome</keyword>
<dbReference type="Proteomes" id="UP000829196">
    <property type="component" value="Unassembled WGS sequence"/>
</dbReference>
<dbReference type="EMBL" id="JAGYWB010000012">
    <property type="protein sequence ID" value="KAI0502009.1"/>
    <property type="molecule type" value="Genomic_DNA"/>
</dbReference>
<gene>
    <name evidence="2" type="ORF">KFK09_016954</name>
</gene>
<dbReference type="AlphaFoldDB" id="A0A8T3B056"/>
<proteinExistence type="predicted"/>
<feature type="region of interest" description="Disordered" evidence="1">
    <location>
        <begin position="36"/>
        <end position="61"/>
    </location>
</feature>
<accession>A0A8T3B056</accession>
<dbReference type="OrthoDB" id="1711508at2759"/>
<sequence>MITEGGTGNLSSEIELVPNISAKVAASRLKFSKRNSTRDGYAGKEKREGSPIGLRSGRRPDGILRKAAGSTEQETASFGSAGEGVRWRLRRLGGNRRRFWQYLAIVTLEMYRLKWIDLTGIEKLVFPNIKPSKEPFSASFEAGGSCEIPSSEKVDSAWIWKNHKYKALYKVQKEREGGHCVANTWHTLCYNLNQISAHLPYKYQKGNYSENADGIRLPAANKLVNKDSPNCSDIGKHGKKINKARRQDMKCLRNEVHEITEKTLLVCLTVSFIKDQSKCTVTGFNTIENSHKPLPHTAIFPFPYDFRDEDDNGLGQEELFDFIWRALPVLKMSKSTLKNIIWPKGYNI</sequence>
<name>A0A8T3B056_DENNO</name>
<organism evidence="2 3">
    <name type="scientific">Dendrobium nobile</name>
    <name type="common">Orchid</name>
    <dbReference type="NCBI Taxonomy" id="94219"/>
    <lineage>
        <taxon>Eukaryota</taxon>
        <taxon>Viridiplantae</taxon>
        <taxon>Streptophyta</taxon>
        <taxon>Embryophyta</taxon>
        <taxon>Tracheophyta</taxon>
        <taxon>Spermatophyta</taxon>
        <taxon>Magnoliopsida</taxon>
        <taxon>Liliopsida</taxon>
        <taxon>Asparagales</taxon>
        <taxon>Orchidaceae</taxon>
        <taxon>Epidendroideae</taxon>
        <taxon>Malaxideae</taxon>
        <taxon>Dendrobiinae</taxon>
        <taxon>Dendrobium</taxon>
    </lineage>
</organism>
<evidence type="ECO:0000256" key="1">
    <source>
        <dbReference type="SAM" id="MobiDB-lite"/>
    </source>
</evidence>
<evidence type="ECO:0000313" key="2">
    <source>
        <dbReference type="EMBL" id="KAI0502009.1"/>
    </source>
</evidence>